<name>A0A7S2FJ78_9CHLO</name>
<accession>A0A7S2FJ78</accession>
<dbReference type="AlphaFoldDB" id="A0A7S2FJ78"/>
<feature type="region of interest" description="Disordered" evidence="1">
    <location>
        <begin position="1"/>
        <end position="78"/>
    </location>
</feature>
<proteinExistence type="predicted"/>
<gene>
    <name evidence="2" type="ORF">PPRO1471_LOCUS9301</name>
</gene>
<sequence>MGREESVAQAKAAQKEKELAAHAKKEARKDAQWAVGAKDTSKEDANASKLEAKKAAEAEKKAQEVSEGGAAASSGGGGGVVMKKCKDCGQKYNANSKKGCQNCIDLLFGGGVSGKAKGKSRK</sequence>
<feature type="compositionally biased region" description="Basic and acidic residues" evidence="1">
    <location>
        <begin position="13"/>
        <end position="31"/>
    </location>
</feature>
<organism evidence="2">
    <name type="scientific">Pycnococcus provasolii</name>
    <dbReference type="NCBI Taxonomy" id="41880"/>
    <lineage>
        <taxon>Eukaryota</taxon>
        <taxon>Viridiplantae</taxon>
        <taxon>Chlorophyta</taxon>
        <taxon>Pseudoscourfieldiophyceae</taxon>
        <taxon>Pseudoscourfieldiales</taxon>
        <taxon>Pycnococcaceae</taxon>
        <taxon>Pycnococcus</taxon>
    </lineage>
</organism>
<protein>
    <submittedName>
        <fullName evidence="2">Uncharacterized protein</fullName>
    </submittedName>
</protein>
<reference evidence="2" key="1">
    <citation type="submission" date="2021-01" db="EMBL/GenBank/DDBJ databases">
        <authorList>
            <person name="Corre E."/>
            <person name="Pelletier E."/>
            <person name="Niang G."/>
            <person name="Scheremetjew M."/>
            <person name="Finn R."/>
            <person name="Kale V."/>
            <person name="Holt S."/>
            <person name="Cochrane G."/>
            <person name="Meng A."/>
            <person name="Brown T."/>
            <person name="Cohen L."/>
        </authorList>
    </citation>
    <scope>NUCLEOTIDE SEQUENCE</scope>
    <source>
        <strain evidence="2">RCC733</strain>
    </source>
</reference>
<feature type="compositionally biased region" description="Basic and acidic residues" evidence="1">
    <location>
        <begin position="39"/>
        <end position="64"/>
    </location>
</feature>
<evidence type="ECO:0000256" key="1">
    <source>
        <dbReference type="SAM" id="MobiDB-lite"/>
    </source>
</evidence>
<dbReference type="EMBL" id="HBGR01014002">
    <property type="protein sequence ID" value="CAD9398416.1"/>
    <property type="molecule type" value="Transcribed_RNA"/>
</dbReference>
<evidence type="ECO:0000313" key="2">
    <source>
        <dbReference type="EMBL" id="CAD9398416.1"/>
    </source>
</evidence>